<organism evidence="2 3">
    <name type="scientific">Elsinoe batatas</name>
    <dbReference type="NCBI Taxonomy" id="2601811"/>
    <lineage>
        <taxon>Eukaryota</taxon>
        <taxon>Fungi</taxon>
        <taxon>Dikarya</taxon>
        <taxon>Ascomycota</taxon>
        <taxon>Pezizomycotina</taxon>
        <taxon>Dothideomycetes</taxon>
        <taxon>Dothideomycetidae</taxon>
        <taxon>Myriangiales</taxon>
        <taxon>Elsinoaceae</taxon>
        <taxon>Elsinoe</taxon>
    </lineage>
</organism>
<evidence type="ECO:0000313" key="2">
    <source>
        <dbReference type="EMBL" id="KAG8626371.1"/>
    </source>
</evidence>
<evidence type="ECO:0000256" key="1">
    <source>
        <dbReference type="SAM" id="MobiDB-lite"/>
    </source>
</evidence>
<evidence type="ECO:0000313" key="3">
    <source>
        <dbReference type="Proteomes" id="UP000809789"/>
    </source>
</evidence>
<keyword evidence="3" id="KW-1185">Reference proteome</keyword>
<name>A0A8K0PE43_9PEZI</name>
<accession>A0A8K0PE43</accession>
<feature type="compositionally biased region" description="Pro residues" evidence="1">
    <location>
        <begin position="15"/>
        <end position="24"/>
    </location>
</feature>
<feature type="region of interest" description="Disordered" evidence="1">
    <location>
        <begin position="1"/>
        <end position="27"/>
    </location>
</feature>
<feature type="region of interest" description="Disordered" evidence="1">
    <location>
        <begin position="95"/>
        <end position="123"/>
    </location>
</feature>
<protein>
    <submittedName>
        <fullName evidence="2">Uncharacterized protein</fullName>
    </submittedName>
</protein>
<gene>
    <name evidence="2" type="ORF">KVT40_005316</name>
</gene>
<sequence>MEYSKRLRKVETPRHVPPAPPLPATPRHLPKSRVYIYSYPPPSQVEPLAPRWRRCGGPAPDHGLVHSRTAKIKPAEASPSANRKTWVRLPPKRVQKHLSARVRTAKDAHTSVDIGRGSRTSSEFGDPRERRLFCWVQRTWGRRGECFCIASRRHGGEAMASLQALTNYRFDGGGGNAAISGSAHLRSHCPIQLSRRVATDTERSRDRLNKHRFNYSTE</sequence>
<dbReference type="Proteomes" id="UP000809789">
    <property type="component" value="Unassembled WGS sequence"/>
</dbReference>
<dbReference type="OrthoDB" id="10560479at2759"/>
<reference evidence="2" key="1">
    <citation type="submission" date="2021-07" db="EMBL/GenBank/DDBJ databases">
        <title>Elsinoe batatas strain:CRI-CJ2 Genome sequencing and assembly.</title>
        <authorList>
            <person name="Huang L."/>
        </authorList>
    </citation>
    <scope>NUCLEOTIDE SEQUENCE</scope>
    <source>
        <strain evidence="2">CRI-CJ2</strain>
    </source>
</reference>
<dbReference type="AlphaFoldDB" id="A0A8K0PE43"/>
<comment type="caution">
    <text evidence="2">The sequence shown here is derived from an EMBL/GenBank/DDBJ whole genome shotgun (WGS) entry which is preliminary data.</text>
</comment>
<proteinExistence type="predicted"/>
<dbReference type="EMBL" id="JAESVG020000006">
    <property type="protein sequence ID" value="KAG8626371.1"/>
    <property type="molecule type" value="Genomic_DNA"/>
</dbReference>